<evidence type="ECO:0000259" key="3">
    <source>
        <dbReference type="SMART" id="SM00875"/>
    </source>
</evidence>
<keyword evidence="2" id="KW-0677">Repeat</keyword>
<keyword evidence="6" id="KW-1185">Reference proteome</keyword>
<dbReference type="SMART" id="SM00875">
    <property type="entry name" value="BACK"/>
    <property type="match status" value="1"/>
</dbReference>
<dbReference type="AlphaFoldDB" id="T1F405"/>
<dbReference type="GeneID" id="20203554"/>
<reference evidence="5" key="3">
    <citation type="submission" date="2015-06" db="UniProtKB">
        <authorList>
            <consortium name="EnsemblMetazoa"/>
        </authorList>
    </citation>
    <scope>IDENTIFICATION</scope>
</reference>
<dbReference type="Proteomes" id="UP000015101">
    <property type="component" value="Unassembled WGS sequence"/>
</dbReference>
<dbReference type="HOGENOM" id="CLU_858623_0_0_1"/>
<evidence type="ECO:0000313" key="4">
    <source>
        <dbReference type="EMBL" id="ESO05618.1"/>
    </source>
</evidence>
<evidence type="ECO:0000256" key="2">
    <source>
        <dbReference type="ARBA" id="ARBA00022737"/>
    </source>
</evidence>
<dbReference type="EMBL" id="AMQM01003835">
    <property type="status" value="NOT_ANNOTATED_CDS"/>
    <property type="molecule type" value="Genomic_DNA"/>
</dbReference>
<dbReference type="CTD" id="20203554"/>
<accession>T1F405</accession>
<reference evidence="4 6" key="2">
    <citation type="journal article" date="2013" name="Nature">
        <title>Insights into bilaterian evolution from three spiralian genomes.</title>
        <authorList>
            <person name="Simakov O."/>
            <person name="Marletaz F."/>
            <person name="Cho S.J."/>
            <person name="Edsinger-Gonzales E."/>
            <person name="Havlak P."/>
            <person name="Hellsten U."/>
            <person name="Kuo D.H."/>
            <person name="Larsson T."/>
            <person name="Lv J."/>
            <person name="Arendt D."/>
            <person name="Savage R."/>
            <person name="Osoegawa K."/>
            <person name="de Jong P."/>
            <person name="Grimwood J."/>
            <person name="Chapman J.A."/>
            <person name="Shapiro H."/>
            <person name="Aerts A."/>
            <person name="Otillar R.P."/>
            <person name="Terry A.Y."/>
            <person name="Boore J.L."/>
            <person name="Grigoriev I.V."/>
            <person name="Lindberg D.R."/>
            <person name="Seaver E.C."/>
            <person name="Weisblat D.A."/>
            <person name="Putnam N.H."/>
            <person name="Rokhsar D.S."/>
        </authorList>
    </citation>
    <scope>NUCLEOTIDE SEQUENCE</scope>
</reference>
<dbReference type="Gene3D" id="1.25.40.420">
    <property type="match status" value="1"/>
</dbReference>
<reference evidence="6" key="1">
    <citation type="submission" date="2012-12" db="EMBL/GenBank/DDBJ databases">
        <authorList>
            <person name="Hellsten U."/>
            <person name="Grimwood J."/>
            <person name="Chapman J.A."/>
            <person name="Shapiro H."/>
            <person name="Aerts A."/>
            <person name="Otillar R.P."/>
            <person name="Terry A.Y."/>
            <person name="Boore J.L."/>
            <person name="Simakov O."/>
            <person name="Marletaz F."/>
            <person name="Cho S.-J."/>
            <person name="Edsinger-Gonzales E."/>
            <person name="Havlak P."/>
            <person name="Kuo D.-H."/>
            <person name="Larsson T."/>
            <person name="Lv J."/>
            <person name="Arendt D."/>
            <person name="Savage R."/>
            <person name="Osoegawa K."/>
            <person name="de Jong P."/>
            <person name="Lindberg D.R."/>
            <person name="Seaver E.C."/>
            <person name="Weisblat D.A."/>
            <person name="Putnam N.H."/>
            <person name="Grigoriev I.V."/>
            <person name="Rokhsar D.S."/>
        </authorList>
    </citation>
    <scope>NUCLEOTIDE SEQUENCE</scope>
</reference>
<proteinExistence type="predicted"/>
<gene>
    <name evidence="5" type="primary">20203554</name>
    <name evidence="4" type="ORF">HELRODRAFT_171272</name>
</gene>
<protein>
    <recommendedName>
        <fullName evidence="3">BACK domain-containing protein</fullName>
    </recommendedName>
</protein>
<dbReference type="PANTHER" id="PTHR45632:SF3">
    <property type="entry name" value="KELCH-LIKE PROTEIN 32"/>
    <property type="match status" value="1"/>
</dbReference>
<evidence type="ECO:0000313" key="5">
    <source>
        <dbReference type="EnsemblMetazoa" id="HelroP171272"/>
    </source>
</evidence>
<dbReference type="PANTHER" id="PTHR45632">
    <property type="entry name" value="LD33804P"/>
    <property type="match status" value="1"/>
</dbReference>
<dbReference type="EnsemblMetazoa" id="HelroT171272">
    <property type="protein sequence ID" value="HelroP171272"/>
    <property type="gene ID" value="HelroG171272"/>
</dbReference>
<dbReference type="EMBL" id="KB096325">
    <property type="protein sequence ID" value="ESO05618.1"/>
    <property type="molecule type" value="Genomic_DNA"/>
</dbReference>
<dbReference type="SUPFAM" id="SSF117281">
    <property type="entry name" value="Kelch motif"/>
    <property type="match status" value="1"/>
</dbReference>
<evidence type="ECO:0000313" key="6">
    <source>
        <dbReference type="Proteomes" id="UP000015101"/>
    </source>
</evidence>
<name>T1F405_HELRO</name>
<evidence type="ECO:0000256" key="1">
    <source>
        <dbReference type="ARBA" id="ARBA00022441"/>
    </source>
</evidence>
<dbReference type="InterPro" id="IPR015915">
    <property type="entry name" value="Kelch-typ_b-propeller"/>
</dbReference>
<dbReference type="InterPro" id="IPR011705">
    <property type="entry name" value="BACK"/>
</dbReference>
<keyword evidence="1" id="KW-0880">Kelch repeat</keyword>
<dbReference type="KEGG" id="hro:HELRODRAFT_171272"/>
<dbReference type="Pfam" id="PF01344">
    <property type="entry name" value="Kelch_1"/>
    <property type="match status" value="1"/>
</dbReference>
<feature type="domain" description="BACK" evidence="3">
    <location>
        <begin position="105"/>
        <end position="196"/>
    </location>
</feature>
<organism evidence="5 6">
    <name type="scientific">Helobdella robusta</name>
    <name type="common">Californian leech</name>
    <dbReference type="NCBI Taxonomy" id="6412"/>
    <lineage>
        <taxon>Eukaryota</taxon>
        <taxon>Metazoa</taxon>
        <taxon>Spiralia</taxon>
        <taxon>Lophotrochozoa</taxon>
        <taxon>Annelida</taxon>
        <taxon>Clitellata</taxon>
        <taxon>Hirudinea</taxon>
        <taxon>Rhynchobdellida</taxon>
        <taxon>Glossiphoniidae</taxon>
        <taxon>Helobdella</taxon>
    </lineage>
</organism>
<dbReference type="InParanoid" id="T1F405"/>
<dbReference type="OrthoDB" id="10027872at2759"/>
<dbReference type="InterPro" id="IPR006652">
    <property type="entry name" value="Kelch_1"/>
</dbReference>
<dbReference type="RefSeq" id="XP_009016251.1">
    <property type="nucleotide sequence ID" value="XM_009018003.1"/>
</dbReference>
<sequence>MKNEDDAESNDGSTGEQIVLISKSGGGHQVDRNMLLRTSGYFHGLANSGMRDAHYRELTLECLTDESLIEVKDYLSKLSTNVMENGGPHLKSLNEVEAGLDGAFYLLINDMIDGGQKVIKYMSKNFKEISESCKSLLSPDEMFCLVASAEINIDSEIDIFNLIIKWISEDQSKIAEKLLTEVRYNLMTTNEKQKYTAILHDLNLNISCIKDKDSNISRTHQAKSFFNILPVYDFVEACTISGDGTESSPIKFKPSRRKQPPFDSFRYAACVVDNCLYLVGGETRNNMISRESFVYNPVDAVWSKAIKKLYCKLVLITLTEVQDV</sequence>
<dbReference type="Pfam" id="PF07707">
    <property type="entry name" value="BACK"/>
    <property type="match status" value="1"/>
</dbReference>